<dbReference type="Gene3D" id="3.40.830.10">
    <property type="entry name" value="LigB-like"/>
    <property type="match status" value="1"/>
</dbReference>
<dbReference type="PANTHER" id="PTHR11060:SF0">
    <property type="entry name" value="PROTEIN MEMO1"/>
    <property type="match status" value="1"/>
</dbReference>
<evidence type="ECO:0000313" key="4">
    <source>
        <dbReference type="Proteomes" id="UP001301350"/>
    </source>
</evidence>
<protein>
    <recommendedName>
        <fullName evidence="5">Protein MEMO1</fullName>
    </recommendedName>
</protein>
<organism evidence="3 4">
    <name type="scientific">Cyanidium caldarium</name>
    <name type="common">Red alga</name>
    <dbReference type="NCBI Taxonomy" id="2771"/>
    <lineage>
        <taxon>Eukaryota</taxon>
        <taxon>Rhodophyta</taxon>
        <taxon>Bangiophyceae</taxon>
        <taxon>Cyanidiales</taxon>
        <taxon>Cyanidiaceae</taxon>
        <taxon>Cyanidium</taxon>
    </lineage>
</organism>
<dbReference type="PANTHER" id="PTHR11060">
    <property type="entry name" value="PROTEIN MEMO1"/>
    <property type="match status" value="1"/>
</dbReference>
<dbReference type="Proteomes" id="UP001301350">
    <property type="component" value="Unassembled WGS sequence"/>
</dbReference>
<keyword evidence="4" id="KW-1185">Reference proteome</keyword>
<dbReference type="InterPro" id="IPR002737">
    <property type="entry name" value="MEMO1_fam"/>
</dbReference>
<comment type="similarity">
    <text evidence="1">Belongs to the MEMO1 family.</text>
</comment>
<evidence type="ECO:0000256" key="1">
    <source>
        <dbReference type="ARBA" id="ARBA00006315"/>
    </source>
</evidence>
<sequence length="368" mass="40113">MSEDAEVIKSPHAMKSSASTYAAREAYHAGSWYAADAGTLQAQLEGWLAEARSAPVTGVTVDAPDDAGNDDDRSSLNCNGSAPSEQVVLVNTRVKALIAPHAGYAYSGPTAAYAYRFVSAEAYDQVWVLGPSHHVYLQNCAVSGASALRTPLGDLPVDVAVTQRLTQQHPELFRWMSQGMDEHEHSIEMHLPYVAHAFRGHLQRVRVVPVMVGALSAAMEERVGRALAEYVQQPRTLFVVSSDFCHWGQRFGYTRGGDDVEGRERQRHGTPLHEYIQQLDMKGMRAIESGVPEAYRQYQQATGNTICGRHPIAVLLHALATAAAAASDPCTIRFVRYAQSSRCEDVRDSSVSYAAAVVYPPDAPASRI</sequence>
<accession>A0AAV9IUE5</accession>
<dbReference type="HAMAP" id="MF_00055">
    <property type="entry name" value="MEMO1"/>
    <property type="match status" value="1"/>
</dbReference>
<feature type="region of interest" description="Disordered" evidence="2">
    <location>
        <begin position="59"/>
        <end position="81"/>
    </location>
</feature>
<name>A0AAV9IUE5_CYACA</name>
<dbReference type="AlphaFoldDB" id="A0AAV9IUE5"/>
<dbReference type="EMBL" id="JANCYW010000005">
    <property type="protein sequence ID" value="KAK4535703.1"/>
    <property type="molecule type" value="Genomic_DNA"/>
</dbReference>
<reference evidence="3 4" key="1">
    <citation type="submission" date="2022-07" db="EMBL/GenBank/DDBJ databases">
        <title>Genome-wide signatures of adaptation to extreme environments.</title>
        <authorList>
            <person name="Cho C.H."/>
            <person name="Yoon H.S."/>
        </authorList>
    </citation>
    <scope>NUCLEOTIDE SEQUENCE [LARGE SCALE GENOMIC DNA]</scope>
    <source>
        <strain evidence="3 4">DBV 063 E5</strain>
    </source>
</reference>
<dbReference type="NCBIfam" id="TIGR04336">
    <property type="entry name" value="AmmeMemoSam_B"/>
    <property type="match status" value="1"/>
</dbReference>
<dbReference type="CDD" id="cd07361">
    <property type="entry name" value="MEMO_like"/>
    <property type="match status" value="1"/>
</dbReference>
<evidence type="ECO:0008006" key="5">
    <source>
        <dbReference type="Google" id="ProtNLM"/>
    </source>
</evidence>
<comment type="caution">
    <text evidence="3">The sequence shown here is derived from an EMBL/GenBank/DDBJ whole genome shotgun (WGS) entry which is preliminary data.</text>
</comment>
<dbReference type="Pfam" id="PF01875">
    <property type="entry name" value="Memo"/>
    <property type="match status" value="1"/>
</dbReference>
<proteinExistence type="inferred from homology"/>
<evidence type="ECO:0000256" key="2">
    <source>
        <dbReference type="SAM" id="MobiDB-lite"/>
    </source>
</evidence>
<gene>
    <name evidence="3" type="ORF">CDCA_CDCA05G1728</name>
</gene>
<evidence type="ECO:0000313" key="3">
    <source>
        <dbReference type="EMBL" id="KAK4535703.1"/>
    </source>
</evidence>